<dbReference type="Proteomes" id="UP000605986">
    <property type="component" value="Unassembled WGS sequence"/>
</dbReference>
<keyword evidence="3" id="KW-1185">Reference proteome</keyword>
<keyword evidence="1" id="KW-1133">Transmembrane helix</keyword>
<keyword evidence="1" id="KW-0812">Transmembrane</keyword>
<dbReference type="AlphaFoldDB" id="A0A8H4KEE3"/>
<reference evidence="2" key="1">
    <citation type="submission" date="2020-01" db="EMBL/GenBank/DDBJ databases">
        <title>Identification and distribution of gene clusters putatively required for synthesis of sphingolipid metabolism inhibitors in phylogenetically diverse species of the filamentous fungus Fusarium.</title>
        <authorList>
            <person name="Kim H.-S."/>
            <person name="Busman M."/>
            <person name="Brown D.W."/>
            <person name="Divon H."/>
            <person name="Uhlig S."/>
            <person name="Proctor R.H."/>
        </authorList>
    </citation>
    <scope>NUCLEOTIDE SEQUENCE</scope>
    <source>
        <strain evidence="2">NRRL 53441</strain>
    </source>
</reference>
<sequence>MAPTNMELRQALGDAIVAISMLVALLFICLINLWASRSPDTEWSVEQAEDQARQQRRWANRIVEQAEDDARRQQRWLGMVQGQMDDQRLLQERFLRVVDGRIAPPSSPL</sequence>
<proteinExistence type="predicted"/>
<protein>
    <submittedName>
        <fullName evidence="2">Uncharacterized protein</fullName>
    </submittedName>
</protein>
<evidence type="ECO:0000256" key="1">
    <source>
        <dbReference type="SAM" id="Phobius"/>
    </source>
</evidence>
<dbReference type="EMBL" id="JAADJG010000329">
    <property type="protein sequence ID" value="KAF4448566.1"/>
    <property type="molecule type" value="Genomic_DNA"/>
</dbReference>
<evidence type="ECO:0000313" key="2">
    <source>
        <dbReference type="EMBL" id="KAF4448566.1"/>
    </source>
</evidence>
<feature type="transmembrane region" description="Helical" evidence="1">
    <location>
        <begin position="15"/>
        <end position="35"/>
    </location>
</feature>
<organism evidence="2 3">
    <name type="scientific">Fusarium austroafricanum</name>
    <dbReference type="NCBI Taxonomy" id="2364996"/>
    <lineage>
        <taxon>Eukaryota</taxon>
        <taxon>Fungi</taxon>
        <taxon>Dikarya</taxon>
        <taxon>Ascomycota</taxon>
        <taxon>Pezizomycotina</taxon>
        <taxon>Sordariomycetes</taxon>
        <taxon>Hypocreomycetidae</taxon>
        <taxon>Hypocreales</taxon>
        <taxon>Nectriaceae</taxon>
        <taxon>Fusarium</taxon>
        <taxon>Fusarium concolor species complex</taxon>
    </lineage>
</organism>
<keyword evidence="1" id="KW-0472">Membrane</keyword>
<accession>A0A8H4KEE3</accession>
<gene>
    <name evidence="2" type="ORF">F53441_8043</name>
</gene>
<comment type="caution">
    <text evidence="2">The sequence shown here is derived from an EMBL/GenBank/DDBJ whole genome shotgun (WGS) entry which is preliminary data.</text>
</comment>
<evidence type="ECO:0000313" key="3">
    <source>
        <dbReference type="Proteomes" id="UP000605986"/>
    </source>
</evidence>
<name>A0A8H4KEE3_9HYPO</name>